<evidence type="ECO:0000313" key="3">
    <source>
        <dbReference type="EMBL" id="MCK9684984.1"/>
    </source>
</evidence>
<feature type="chain" id="PRO_5040777953" evidence="1">
    <location>
        <begin position="22"/>
        <end position="191"/>
    </location>
</feature>
<dbReference type="Gene3D" id="2.40.128.110">
    <property type="entry name" value="Lipid/polyisoprenoid-binding, YceI-like"/>
    <property type="match status" value="1"/>
</dbReference>
<evidence type="ECO:0000256" key="1">
    <source>
        <dbReference type="SAM" id="SignalP"/>
    </source>
</evidence>
<proteinExistence type="predicted"/>
<accession>A0A9X1YEF9</accession>
<dbReference type="EMBL" id="JAJLJH010000001">
    <property type="protein sequence ID" value="MCK9684984.1"/>
    <property type="molecule type" value="Genomic_DNA"/>
</dbReference>
<dbReference type="Pfam" id="PF04264">
    <property type="entry name" value="YceI"/>
    <property type="match status" value="1"/>
</dbReference>
<name>A0A9X1YEF9_9BURK</name>
<keyword evidence="4" id="KW-1185">Reference proteome</keyword>
<dbReference type="Proteomes" id="UP001139353">
    <property type="component" value="Unassembled WGS sequence"/>
</dbReference>
<dbReference type="PANTHER" id="PTHR34406:SF2">
    <property type="entry name" value="PERIPLASMIC PROTEIN"/>
    <property type="match status" value="1"/>
</dbReference>
<feature type="domain" description="Lipid/polyisoprenoid-binding YceI-like" evidence="2">
    <location>
        <begin position="25"/>
        <end position="189"/>
    </location>
</feature>
<evidence type="ECO:0000313" key="4">
    <source>
        <dbReference type="Proteomes" id="UP001139353"/>
    </source>
</evidence>
<organism evidence="3 4">
    <name type="scientific">Scleromatobacter humisilvae</name>
    <dbReference type="NCBI Taxonomy" id="2897159"/>
    <lineage>
        <taxon>Bacteria</taxon>
        <taxon>Pseudomonadati</taxon>
        <taxon>Pseudomonadota</taxon>
        <taxon>Betaproteobacteria</taxon>
        <taxon>Burkholderiales</taxon>
        <taxon>Sphaerotilaceae</taxon>
        <taxon>Scleromatobacter</taxon>
    </lineage>
</organism>
<dbReference type="AlphaFoldDB" id="A0A9X1YEF9"/>
<dbReference type="RefSeq" id="WP_275681003.1">
    <property type="nucleotide sequence ID" value="NZ_JAJLJH010000001.1"/>
</dbReference>
<evidence type="ECO:0000259" key="2">
    <source>
        <dbReference type="SMART" id="SM00867"/>
    </source>
</evidence>
<protein>
    <submittedName>
        <fullName evidence="3">YceI family protein</fullName>
    </submittedName>
</protein>
<comment type="caution">
    <text evidence="3">The sequence shown here is derived from an EMBL/GenBank/DDBJ whole genome shotgun (WGS) entry which is preliminary data.</text>
</comment>
<dbReference type="PANTHER" id="PTHR34406">
    <property type="entry name" value="PROTEIN YCEI"/>
    <property type="match status" value="1"/>
</dbReference>
<reference evidence="3" key="1">
    <citation type="submission" date="2021-11" db="EMBL/GenBank/DDBJ databases">
        <title>BS-T2-15 a new species belonging to the Comamonadaceae family isolated from the soil of a French oak forest.</title>
        <authorList>
            <person name="Mieszkin S."/>
            <person name="Alain K."/>
        </authorList>
    </citation>
    <scope>NUCLEOTIDE SEQUENCE</scope>
    <source>
        <strain evidence="3">BS-T2-15</strain>
    </source>
</reference>
<gene>
    <name evidence="3" type="ORF">LPC04_04595</name>
</gene>
<keyword evidence="1" id="KW-0732">Signal</keyword>
<dbReference type="InterPro" id="IPR036761">
    <property type="entry name" value="TTHA0802/YceI-like_sf"/>
</dbReference>
<dbReference type="SUPFAM" id="SSF101874">
    <property type="entry name" value="YceI-like"/>
    <property type="match status" value="1"/>
</dbReference>
<sequence length="191" mass="20664">MRMTLIAAVTALGTLSGLAHAEAATYAIDPMHTYVTFEANHLGTSTNRGRFDKKEGAVQFDKASKSGKVELTLDTGSINTGSAIFDKELQSDHFLNSAAYPTAKFVADGFTFNGEKVSVVSGQLTLLGKTNPVTLKATSFNCYMHPILKHEVCGGDFETVIQRSKWGMNWGLNFGVPDDVKLLVQVEAVKQ</sequence>
<dbReference type="SMART" id="SM00867">
    <property type="entry name" value="YceI"/>
    <property type="match status" value="1"/>
</dbReference>
<feature type="signal peptide" evidence="1">
    <location>
        <begin position="1"/>
        <end position="21"/>
    </location>
</feature>
<dbReference type="InterPro" id="IPR007372">
    <property type="entry name" value="Lipid/polyisoprenoid-bd_YceI"/>
</dbReference>